<accession>A0A9P9EGQ3</accession>
<evidence type="ECO:0000313" key="3">
    <source>
        <dbReference type="EMBL" id="KAH7136256.1"/>
    </source>
</evidence>
<feature type="compositionally biased region" description="Basic and acidic residues" evidence="1">
    <location>
        <begin position="14"/>
        <end position="27"/>
    </location>
</feature>
<protein>
    <submittedName>
        <fullName evidence="3">Uncharacterized protein</fullName>
    </submittedName>
</protein>
<comment type="caution">
    <text evidence="3">The sequence shown here is derived from an EMBL/GenBank/DDBJ whole genome shotgun (WGS) entry which is preliminary data.</text>
</comment>
<evidence type="ECO:0000256" key="1">
    <source>
        <dbReference type="SAM" id="MobiDB-lite"/>
    </source>
</evidence>
<dbReference type="Proteomes" id="UP000738349">
    <property type="component" value="Unassembled WGS sequence"/>
</dbReference>
<feature type="region of interest" description="Disordered" evidence="1">
    <location>
        <begin position="1"/>
        <end position="57"/>
    </location>
</feature>
<sequence length="202" mass="22052">MTGYRKRYPLNPADSDHGAEPLRKIDACTRPQGTMTMRTCSKKNRTKSARTPEQGKMAAKRMFKYAKLAREHSSMYAIPPSQGRRVASDLSSLKTKRVAPTSQTPTTLDKKNVPAASDATASSSDSQSSTASIDQWSGSRLTSMLVNSDSFSEDPGMATGIVVKVVAVSAILVAVIVTCLLVILRKRHLHSQKDSQGRRRLE</sequence>
<proteinExistence type="predicted"/>
<keyword evidence="2" id="KW-1133">Transmembrane helix</keyword>
<evidence type="ECO:0000256" key="2">
    <source>
        <dbReference type="SAM" id="Phobius"/>
    </source>
</evidence>
<dbReference type="EMBL" id="JAGMUV010000013">
    <property type="protein sequence ID" value="KAH7136256.1"/>
    <property type="molecule type" value="Genomic_DNA"/>
</dbReference>
<feature type="region of interest" description="Disordered" evidence="1">
    <location>
        <begin position="74"/>
        <end position="134"/>
    </location>
</feature>
<evidence type="ECO:0000313" key="4">
    <source>
        <dbReference type="Proteomes" id="UP000738349"/>
    </source>
</evidence>
<gene>
    <name evidence="3" type="ORF">EDB81DRAFT_761947</name>
</gene>
<feature type="compositionally biased region" description="Low complexity" evidence="1">
    <location>
        <begin position="115"/>
        <end position="132"/>
    </location>
</feature>
<keyword evidence="4" id="KW-1185">Reference proteome</keyword>
<keyword evidence="2" id="KW-0812">Transmembrane</keyword>
<feature type="transmembrane region" description="Helical" evidence="2">
    <location>
        <begin position="161"/>
        <end position="184"/>
    </location>
</feature>
<organism evidence="3 4">
    <name type="scientific">Dactylonectria macrodidyma</name>
    <dbReference type="NCBI Taxonomy" id="307937"/>
    <lineage>
        <taxon>Eukaryota</taxon>
        <taxon>Fungi</taxon>
        <taxon>Dikarya</taxon>
        <taxon>Ascomycota</taxon>
        <taxon>Pezizomycotina</taxon>
        <taxon>Sordariomycetes</taxon>
        <taxon>Hypocreomycetidae</taxon>
        <taxon>Hypocreales</taxon>
        <taxon>Nectriaceae</taxon>
        <taxon>Dactylonectria</taxon>
    </lineage>
</organism>
<keyword evidence="2" id="KW-0472">Membrane</keyword>
<name>A0A9P9EGQ3_9HYPO</name>
<dbReference type="AlphaFoldDB" id="A0A9P9EGQ3"/>
<reference evidence="3" key="1">
    <citation type="journal article" date="2021" name="Nat. Commun.">
        <title>Genetic determinants of endophytism in the Arabidopsis root mycobiome.</title>
        <authorList>
            <person name="Mesny F."/>
            <person name="Miyauchi S."/>
            <person name="Thiergart T."/>
            <person name="Pickel B."/>
            <person name="Atanasova L."/>
            <person name="Karlsson M."/>
            <person name="Huettel B."/>
            <person name="Barry K.W."/>
            <person name="Haridas S."/>
            <person name="Chen C."/>
            <person name="Bauer D."/>
            <person name="Andreopoulos W."/>
            <person name="Pangilinan J."/>
            <person name="LaButti K."/>
            <person name="Riley R."/>
            <person name="Lipzen A."/>
            <person name="Clum A."/>
            <person name="Drula E."/>
            <person name="Henrissat B."/>
            <person name="Kohler A."/>
            <person name="Grigoriev I.V."/>
            <person name="Martin F.M."/>
            <person name="Hacquard S."/>
        </authorList>
    </citation>
    <scope>NUCLEOTIDE SEQUENCE</scope>
    <source>
        <strain evidence="3">MPI-CAGE-AT-0147</strain>
    </source>
</reference>